<protein>
    <recommendedName>
        <fullName evidence="4">superoxide dismutase</fullName>
        <ecNumber evidence="4">1.15.1.1</ecNumber>
    </recommendedName>
</protein>
<gene>
    <name evidence="12" type="primary">SOD4_3</name>
    <name evidence="12" type="ORF">LTR77_010768</name>
</gene>
<dbReference type="AlphaFoldDB" id="A0AAV9NUK7"/>
<keyword evidence="5" id="KW-0964">Secreted</keyword>
<sequence>MHLAILLPVLAAAAVHGQGKGLGCPPPAPILLSTTKSGVLPVLPTPFSGVETLEGAIMEKGPPNPDYTPVNGPAPTQSNPAGATYRADLPSTNFDDCTGSTVTGSITVSSSSDGNGAAISVNFEGLPDVATYGPFVYHIHDLPVPADGDCTATLGHLDPQNGGEYYPCIPSTPENCQVGDLAGKYGSISTSSFSLDVTDPFLSTAAGNPASVAGRSIVIHSSNTTRLTCANFQMVSGGSNMTMPNATVPASPSASSVVPATGVGAVAGYSFAAVVAGVAAFFL</sequence>
<dbReference type="EC" id="1.15.1.1" evidence="4"/>
<evidence type="ECO:0000256" key="5">
    <source>
        <dbReference type="ARBA" id="ARBA00022525"/>
    </source>
</evidence>
<dbReference type="InterPro" id="IPR036423">
    <property type="entry name" value="SOD-like_Cu/Zn_dom_sf"/>
</dbReference>
<dbReference type="Gene3D" id="2.60.40.200">
    <property type="entry name" value="Superoxide dismutase, copper/zinc binding domain"/>
    <property type="match status" value="1"/>
</dbReference>
<dbReference type="InterPro" id="IPR001424">
    <property type="entry name" value="SOD_Cu_Zn_dom"/>
</dbReference>
<keyword evidence="12" id="KW-0560">Oxidoreductase</keyword>
<dbReference type="FunFam" id="2.60.40.200:FF:000007">
    <property type="entry name" value="Cell surface Cu-only superoxide dismutase 5"/>
    <property type="match status" value="1"/>
</dbReference>
<keyword evidence="6" id="KW-0049">Antioxidant</keyword>
<keyword evidence="10" id="KW-0732">Signal</keyword>
<evidence type="ECO:0000313" key="13">
    <source>
        <dbReference type="Proteomes" id="UP001337655"/>
    </source>
</evidence>
<feature type="signal peptide" evidence="10">
    <location>
        <begin position="1"/>
        <end position="17"/>
    </location>
</feature>
<dbReference type="PANTHER" id="PTHR20910">
    <property type="entry name" value="AGAP001623-PA"/>
    <property type="match status" value="1"/>
</dbReference>
<dbReference type="InterPro" id="IPR053257">
    <property type="entry name" value="Cu-only_SOD"/>
</dbReference>
<comment type="caution">
    <text evidence="12">The sequence shown here is derived from an EMBL/GenBank/DDBJ whole genome shotgun (WGS) entry which is preliminary data.</text>
</comment>
<evidence type="ECO:0000256" key="6">
    <source>
        <dbReference type="ARBA" id="ARBA00022862"/>
    </source>
</evidence>
<dbReference type="EMBL" id="JAVRRT010000026">
    <property type="protein sequence ID" value="KAK5163395.1"/>
    <property type="molecule type" value="Genomic_DNA"/>
</dbReference>
<evidence type="ECO:0000256" key="10">
    <source>
        <dbReference type="SAM" id="SignalP"/>
    </source>
</evidence>
<evidence type="ECO:0000256" key="1">
    <source>
        <dbReference type="ARBA" id="ARBA00004196"/>
    </source>
</evidence>
<feature type="transmembrane region" description="Helical" evidence="9">
    <location>
        <begin position="257"/>
        <end position="282"/>
    </location>
</feature>
<dbReference type="GO" id="GO:0004784">
    <property type="term" value="F:superoxide dismutase activity"/>
    <property type="evidence" value="ECO:0007669"/>
    <property type="project" value="UniProtKB-EC"/>
</dbReference>
<dbReference type="RefSeq" id="XP_064653889.1">
    <property type="nucleotide sequence ID" value="XM_064807985.1"/>
</dbReference>
<evidence type="ECO:0000256" key="7">
    <source>
        <dbReference type="ARBA" id="ARBA00049204"/>
    </source>
</evidence>
<comment type="catalytic activity">
    <reaction evidence="7">
        <text>2 superoxide + 2 H(+) = H2O2 + O2</text>
        <dbReference type="Rhea" id="RHEA:20696"/>
        <dbReference type="ChEBI" id="CHEBI:15378"/>
        <dbReference type="ChEBI" id="CHEBI:15379"/>
        <dbReference type="ChEBI" id="CHEBI:16240"/>
        <dbReference type="ChEBI" id="CHEBI:18421"/>
        <dbReference type="EC" id="1.15.1.1"/>
    </reaction>
</comment>
<dbReference type="GO" id="GO:0005576">
    <property type="term" value="C:extracellular region"/>
    <property type="evidence" value="ECO:0007669"/>
    <property type="project" value="UniProtKB-SubCell"/>
</dbReference>
<reference evidence="12 13" key="1">
    <citation type="submission" date="2023-08" db="EMBL/GenBank/DDBJ databases">
        <title>Black Yeasts Isolated from many extreme environments.</title>
        <authorList>
            <person name="Coleine C."/>
            <person name="Stajich J.E."/>
            <person name="Selbmann L."/>
        </authorList>
    </citation>
    <scope>NUCLEOTIDE SEQUENCE [LARGE SCALE GENOMIC DNA]</scope>
    <source>
        <strain evidence="12 13">CCFEE 5935</strain>
    </source>
</reference>
<feature type="region of interest" description="Disordered" evidence="8">
    <location>
        <begin position="59"/>
        <end position="80"/>
    </location>
</feature>
<evidence type="ECO:0000256" key="3">
    <source>
        <dbReference type="ARBA" id="ARBA00010457"/>
    </source>
</evidence>
<evidence type="ECO:0000256" key="8">
    <source>
        <dbReference type="SAM" id="MobiDB-lite"/>
    </source>
</evidence>
<evidence type="ECO:0000256" key="9">
    <source>
        <dbReference type="SAM" id="Phobius"/>
    </source>
</evidence>
<evidence type="ECO:0000313" key="12">
    <source>
        <dbReference type="EMBL" id="KAK5163395.1"/>
    </source>
</evidence>
<feature type="chain" id="PRO_5043339635" description="superoxide dismutase" evidence="10">
    <location>
        <begin position="18"/>
        <end position="283"/>
    </location>
</feature>
<name>A0AAV9NUK7_9PEZI</name>
<dbReference type="Proteomes" id="UP001337655">
    <property type="component" value="Unassembled WGS sequence"/>
</dbReference>
<dbReference type="GO" id="GO:0046872">
    <property type="term" value="F:metal ion binding"/>
    <property type="evidence" value="ECO:0007669"/>
    <property type="project" value="InterPro"/>
</dbReference>
<evidence type="ECO:0000256" key="4">
    <source>
        <dbReference type="ARBA" id="ARBA00012682"/>
    </source>
</evidence>
<comment type="subcellular location">
    <subcellularLocation>
        <location evidence="1">Cell envelope</location>
    </subcellularLocation>
    <subcellularLocation>
        <location evidence="2">Secreted</location>
    </subcellularLocation>
</comment>
<comment type="similarity">
    <text evidence="3">Belongs to the Cu-Zn superoxide dismutase family.</text>
</comment>
<dbReference type="Pfam" id="PF00080">
    <property type="entry name" value="Sod_Cu"/>
    <property type="match status" value="1"/>
</dbReference>
<dbReference type="SUPFAM" id="SSF49329">
    <property type="entry name" value="Cu,Zn superoxide dismutase-like"/>
    <property type="match status" value="1"/>
</dbReference>
<accession>A0AAV9NUK7</accession>
<keyword evidence="9" id="KW-0472">Membrane</keyword>
<evidence type="ECO:0000256" key="2">
    <source>
        <dbReference type="ARBA" id="ARBA00004613"/>
    </source>
</evidence>
<organism evidence="12 13">
    <name type="scientific">Saxophila tyrrhenica</name>
    <dbReference type="NCBI Taxonomy" id="1690608"/>
    <lineage>
        <taxon>Eukaryota</taxon>
        <taxon>Fungi</taxon>
        <taxon>Dikarya</taxon>
        <taxon>Ascomycota</taxon>
        <taxon>Pezizomycotina</taxon>
        <taxon>Dothideomycetes</taxon>
        <taxon>Dothideomycetidae</taxon>
        <taxon>Mycosphaerellales</taxon>
        <taxon>Extremaceae</taxon>
        <taxon>Saxophila</taxon>
    </lineage>
</organism>
<keyword evidence="9" id="KW-1133">Transmembrane helix</keyword>
<feature type="domain" description="Superoxide dismutase copper/zinc binding" evidence="11">
    <location>
        <begin position="102"/>
        <end position="223"/>
    </location>
</feature>
<keyword evidence="13" id="KW-1185">Reference proteome</keyword>
<dbReference type="PANTHER" id="PTHR20910:SF1">
    <property type="entry name" value="SUPEROXIDE DISMUTASE COPPER_ZINC BINDING DOMAIN-CONTAINING PROTEIN"/>
    <property type="match status" value="1"/>
</dbReference>
<keyword evidence="9" id="KW-0812">Transmembrane</keyword>
<evidence type="ECO:0000259" key="11">
    <source>
        <dbReference type="Pfam" id="PF00080"/>
    </source>
</evidence>
<proteinExistence type="inferred from homology"/>
<dbReference type="GeneID" id="89932093"/>